<dbReference type="Pfam" id="PF00072">
    <property type="entry name" value="Response_reg"/>
    <property type="match status" value="1"/>
</dbReference>
<feature type="domain" description="Response regulatory" evidence="8">
    <location>
        <begin position="8"/>
        <end position="125"/>
    </location>
</feature>
<dbReference type="CDD" id="cd00009">
    <property type="entry name" value="AAA"/>
    <property type="match status" value="1"/>
</dbReference>
<evidence type="ECO:0000256" key="6">
    <source>
        <dbReference type="PROSITE-ProRule" id="PRU00169"/>
    </source>
</evidence>
<keyword evidence="1" id="KW-0547">Nucleotide-binding</keyword>
<dbReference type="HOGENOM" id="CLU_000445_0_6_6"/>
<organism evidence="9 10">
    <name type="scientific">Psychromonas ingrahamii (strain DSM 17664 / CCUG 51855 / 37)</name>
    <dbReference type="NCBI Taxonomy" id="357804"/>
    <lineage>
        <taxon>Bacteria</taxon>
        <taxon>Pseudomonadati</taxon>
        <taxon>Pseudomonadota</taxon>
        <taxon>Gammaproteobacteria</taxon>
        <taxon>Alteromonadales</taxon>
        <taxon>Psychromonadaceae</taxon>
        <taxon>Psychromonas</taxon>
    </lineage>
</organism>
<sequence>MSKNETKTLLIVEDDIGLQTQLKWHFSDYSVVVAASLDNAIAAIRLHEPQVMVQDLGLPPDPDGVTQGFSLVQQALSINPHMKLIVMTGNDCNEHALKAVSLGAYDFYSKPVNPDTLALIVQRAFHMHQLETKNRIFNLSKSSHLEGLITADERMLTICKLIEKVAPTSAACLLLGESGTGKEVLAKSLHALSTRNEHPFVAINCAALPENLFESELFGYEKGAYTGAIKSTLGKLELANGGTVFLDEIGEMPLLLQAKLLRFLQEKVIERIGGRKLIHLDTRIVCATNRNLEEMMASGEFREDLYYRIAEIQIDIPPLRERGSDKVLLARYLLQKYTQKENLKVTGFTKDAINAIEAYSWPGNIRELNNKITRAAIMCEQKNITAEDIGLKSSDSSPLSLKVIRESAEINALKTTLNATDNNISAAAKSLGITRPTLYDLMKKHHLNTPL</sequence>
<keyword evidence="3" id="KW-0805">Transcription regulation</keyword>
<dbReference type="PROSITE" id="PS50045">
    <property type="entry name" value="SIGMA54_INTERACT_4"/>
    <property type="match status" value="1"/>
</dbReference>
<dbReference type="Pfam" id="PF02954">
    <property type="entry name" value="HTH_8"/>
    <property type="match status" value="1"/>
</dbReference>
<dbReference type="Proteomes" id="UP000000639">
    <property type="component" value="Chromosome"/>
</dbReference>
<dbReference type="InterPro" id="IPR058031">
    <property type="entry name" value="AAA_lid_NorR"/>
</dbReference>
<dbReference type="SMART" id="SM00448">
    <property type="entry name" value="REC"/>
    <property type="match status" value="1"/>
</dbReference>
<dbReference type="InterPro" id="IPR027417">
    <property type="entry name" value="P-loop_NTPase"/>
</dbReference>
<dbReference type="PANTHER" id="PTHR32071">
    <property type="entry name" value="TRANSCRIPTIONAL REGULATORY PROTEIN"/>
    <property type="match status" value="1"/>
</dbReference>
<dbReference type="Gene3D" id="3.40.50.300">
    <property type="entry name" value="P-loop containing nucleotide triphosphate hydrolases"/>
    <property type="match status" value="1"/>
</dbReference>
<dbReference type="KEGG" id="pin:Ping_0424"/>
<dbReference type="EMBL" id="CP000510">
    <property type="protein sequence ID" value="ABM02284.1"/>
    <property type="molecule type" value="Genomic_DNA"/>
</dbReference>
<dbReference type="Pfam" id="PF25601">
    <property type="entry name" value="AAA_lid_14"/>
    <property type="match status" value="1"/>
</dbReference>
<protein>
    <submittedName>
        <fullName evidence="9">Two component, sigma54 specific, transcriptional regulator, Fis family protein</fullName>
    </submittedName>
</protein>
<dbReference type="Pfam" id="PF00158">
    <property type="entry name" value="Sigma54_activat"/>
    <property type="match status" value="1"/>
</dbReference>
<evidence type="ECO:0000313" key="9">
    <source>
        <dbReference type="EMBL" id="ABM02284.1"/>
    </source>
</evidence>
<evidence type="ECO:0000256" key="3">
    <source>
        <dbReference type="ARBA" id="ARBA00023015"/>
    </source>
</evidence>
<dbReference type="NCBIfam" id="TIGR02915">
    <property type="entry name" value="PEP_resp_reg"/>
    <property type="match status" value="1"/>
</dbReference>
<dbReference type="FunFam" id="3.40.50.300:FF:000006">
    <property type="entry name" value="DNA-binding transcriptional regulator NtrC"/>
    <property type="match status" value="1"/>
</dbReference>
<keyword evidence="10" id="KW-1185">Reference proteome</keyword>
<evidence type="ECO:0000256" key="5">
    <source>
        <dbReference type="ARBA" id="ARBA00023163"/>
    </source>
</evidence>
<evidence type="ECO:0000259" key="8">
    <source>
        <dbReference type="PROSITE" id="PS50110"/>
    </source>
</evidence>
<dbReference type="SUPFAM" id="SSF52172">
    <property type="entry name" value="CheY-like"/>
    <property type="match status" value="1"/>
</dbReference>
<dbReference type="SMART" id="SM00382">
    <property type="entry name" value="AAA"/>
    <property type="match status" value="1"/>
</dbReference>
<dbReference type="Gene3D" id="1.10.8.60">
    <property type="match status" value="1"/>
</dbReference>
<dbReference type="Gene3D" id="3.40.50.2300">
    <property type="match status" value="1"/>
</dbReference>
<gene>
    <name evidence="9" type="ordered locus">Ping_0424</name>
</gene>
<keyword evidence="5" id="KW-0804">Transcription</keyword>
<reference evidence="9 10" key="1">
    <citation type="submission" date="2007-01" db="EMBL/GenBank/DDBJ databases">
        <title>Complete sequence of Psychromonas ingrahamii 37.</title>
        <authorList>
            <consortium name="US DOE Joint Genome Institute"/>
            <person name="Copeland A."/>
            <person name="Lucas S."/>
            <person name="Lapidus A."/>
            <person name="Barry K."/>
            <person name="Detter J.C."/>
            <person name="Glavina del Rio T."/>
            <person name="Hammon N."/>
            <person name="Israni S."/>
            <person name="Dalin E."/>
            <person name="Tice H."/>
            <person name="Pitluck S."/>
            <person name="Thompson L.S."/>
            <person name="Brettin T."/>
            <person name="Bruce D."/>
            <person name="Han C."/>
            <person name="Tapia R."/>
            <person name="Schmutz J."/>
            <person name="Larimer F."/>
            <person name="Land M."/>
            <person name="Hauser L."/>
            <person name="Kyrpides N."/>
            <person name="Ivanova N."/>
            <person name="Staley J."/>
            <person name="Richardson P."/>
        </authorList>
    </citation>
    <scope>NUCLEOTIDE SEQUENCE [LARGE SCALE GENOMIC DNA]</scope>
    <source>
        <strain evidence="9 10">37</strain>
    </source>
</reference>
<dbReference type="InterPro" id="IPR014264">
    <property type="entry name" value="PEP-CTERM_resp_reg"/>
</dbReference>
<keyword evidence="4" id="KW-0238">DNA-binding</keyword>
<dbReference type="PROSITE" id="PS50110">
    <property type="entry name" value="RESPONSE_REGULATORY"/>
    <property type="match status" value="1"/>
</dbReference>
<dbReference type="AlphaFoldDB" id="A1SS19"/>
<dbReference type="GO" id="GO:0043565">
    <property type="term" value="F:sequence-specific DNA binding"/>
    <property type="evidence" value="ECO:0007669"/>
    <property type="project" value="InterPro"/>
</dbReference>
<dbReference type="PANTHER" id="PTHR32071:SF113">
    <property type="entry name" value="ALGINATE BIOSYNTHESIS TRANSCRIPTIONAL REGULATORY PROTEIN ALGB"/>
    <property type="match status" value="1"/>
</dbReference>
<name>A1SS19_PSYIN</name>
<dbReference type="STRING" id="357804.Ping_0424"/>
<keyword evidence="6" id="KW-0597">Phosphoprotein</keyword>
<dbReference type="SUPFAM" id="SSF46689">
    <property type="entry name" value="Homeodomain-like"/>
    <property type="match status" value="1"/>
</dbReference>
<dbReference type="RefSeq" id="WP_011768843.1">
    <property type="nucleotide sequence ID" value="NC_008709.1"/>
</dbReference>
<evidence type="ECO:0000256" key="1">
    <source>
        <dbReference type="ARBA" id="ARBA00022741"/>
    </source>
</evidence>
<dbReference type="PRINTS" id="PR01590">
    <property type="entry name" value="HTHFIS"/>
</dbReference>
<dbReference type="InterPro" id="IPR009057">
    <property type="entry name" value="Homeodomain-like_sf"/>
</dbReference>
<evidence type="ECO:0000256" key="2">
    <source>
        <dbReference type="ARBA" id="ARBA00022840"/>
    </source>
</evidence>
<dbReference type="SUPFAM" id="SSF52540">
    <property type="entry name" value="P-loop containing nucleoside triphosphate hydrolases"/>
    <property type="match status" value="1"/>
</dbReference>
<dbReference type="PROSITE" id="PS00688">
    <property type="entry name" value="SIGMA54_INTERACT_3"/>
    <property type="match status" value="1"/>
</dbReference>
<evidence type="ECO:0000259" key="7">
    <source>
        <dbReference type="PROSITE" id="PS50045"/>
    </source>
</evidence>
<dbReference type="InterPro" id="IPR001789">
    <property type="entry name" value="Sig_transdc_resp-reg_receiver"/>
</dbReference>
<dbReference type="GO" id="GO:0000160">
    <property type="term" value="P:phosphorelay signal transduction system"/>
    <property type="evidence" value="ECO:0007669"/>
    <property type="project" value="InterPro"/>
</dbReference>
<dbReference type="InterPro" id="IPR003593">
    <property type="entry name" value="AAA+_ATPase"/>
</dbReference>
<evidence type="ECO:0000256" key="4">
    <source>
        <dbReference type="ARBA" id="ARBA00023125"/>
    </source>
</evidence>
<dbReference type="GO" id="GO:0005524">
    <property type="term" value="F:ATP binding"/>
    <property type="evidence" value="ECO:0007669"/>
    <property type="project" value="UniProtKB-KW"/>
</dbReference>
<feature type="domain" description="Sigma-54 factor interaction" evidence="7">
    <location>
        <begin position="148"/>
        <end position="377"/>
    </location>
</feature>
<dbReference type="InterPro" id="IPR002197">
    <property type="entry name" value="HTH_Fis"/>
</dbReference>
<feature type="modified residue" description="4-aspartylphosphate" evidence="6">
    <location>
        <position position="55"/>
    </location>
</feature>
<dbReference type="InterPro" id="IPR025944">
    <property type="entry name" value="Sigma_54_int_dom_CS"/>
</dbReference>
<dbReference type="InterPro" id="IPR025943">
    <property type="entry name" value="Sigma_54_int_dom_ATP-bd_2"/>
</dbReference>
<dbReference type="InterPro" id="IPR002078">
    <property type="entry name" value="Sigma_54_int"/>
</dbReference>
<dbReference type="OrthoDB" id="9804019at2"/>
<dbReference type="GO" id="GO:0006355">
    <property type="term" value="P:regulation of DNA-templated transcription"/>
    <property type="evidence" value="ECO:0007669"/>
    <property type="project" value="InterPro"/>
</dbReference>
<evidence type="ECO:0000313" key="10">
    <source>
        <dbReference type="Proteomes" id="UP000000639"/>
    </source>
</evidence>
<proteinExistence type="predicted"/>
<accession>A1SS19</accession>
<keyword evidence="2" id="KW-0067">ATP-binding</keyword>
<dbReference type="Gene3D" id="1.10.10.60">
    <property type="entry name" value="Homeodomain-like"/>
    <property type="match status" value="1"/>
</dbReference>
<dbReference type="InterPro" id="IPR011006">
    <property type="entry name" value="CheY-like_superfamily"/>
</dbReference>
<dbReference type="eggNOG" id="COG2204">
    <property type="taxonomic scope" value="Bacteria"/>
</dbReference>
<dbReference type="PROSITE" id="PS00676">
    <property type="entry name" value="SIGMA54_INTERACT_2"/>
    <property type="match status" value="1"/>
</dbReference>